<evidence type="ECO:0000313" key="5">
    <source>
        <dbReference type="EMBL" id="KAF0683809.1"/>
    </source>
</evidence>
<dbReference type="PANTHER" id="PTHR43272:SF33">
    <property type="entry name" value="AMP-BINDING DOMAIN-CONTAINING PROTEIN-RELATED"/>
    <property type="match status" value="1"/>
</dbReference>
<dbReference type="PANTHER" id="PTHR43272">
    <property type="entry name" value="LONG-CHAIN-FATTY-ACID--COA LIGASE"/>
    <property type="match status" value="1"/>
</dbReference>
<keyword evidence="3" id="KW-1133">Transmembrane helix</keyword>
<reference evidence="6 7" key="1">
    <citation type="submission" date="2019-03" db="EMBL/GenBank/DDBJ databases">
        <authorList>
            <person name="Gaulin E."/>
            <person name="Dumas B."/>
        </authorList>
    </citation>
    <scope>NUCLEOTIDE SEQUENCE [LARGE SCALE GENOMIC DNA]</scope>
    <source>
        <strain evidence="6">CBS 568.67</strain>
    </source>
</reference>
<dbReference type="InterPro" id="IPR020845">
    <property type="entry name" value="AMP-binding_CS"/>
</dbReference>
<organism evidence="6 7">
    <name type="scientific">Aphanomyces stellatus</name>
    <dbReference type="NCBI Taxonomy" id="120398"/>
    <lineage>
        <taxon>Eukaryota</taxon>
        <taxon>Sar</taxon>
        <taxon>Stramenopiles</taxon>
        <taxon>Oomycota</taxon>
        <taxon>Saprolegniomycetes</taxon>
        <taxon>Saprolegniales</taxon>
        <taxon>Verrucalvaceae</taxon>
        <taxon>Aphanomyces</taxon>
    </lineage>
</organism>
<evidence type="ECO:0000313" key="6">
    <source>
        <dbReference type="EMBL" id="VFU00835.1"/>
    </source>
</evidence>
<reference evidence="5" key="2">
    <citation type="submission" date="2019-06" db="EMBL/GenBank/DDBJ databases">
        <title>Genomics analysis of Aphanomyces spp. identifies a new class of oomycete effector associated with host adaptation.</title>
        <authorList>
            <person name="Gaulin E."/>
        </authorList>
    </citation>
    <scope>NUCLEOTIDE SEQUENCE</scope>
    <source>
        <strain evidence="5">CBS 578.67</strain>
    </source>
</reference>
<dbReference type="Gene3D" id="3.40.50.12780">
    <property type="entry name" value="N-terminal domain of ligase-like"/>
    <property type="match status" value="1"/>
</dbReference>
<evidence type="ECO:0000256" key="3">
    <source>
        <dbReference type="SAM" id="Phobius"/>
    </source>
</evidence>
<keyword evidence="3" id="KW-0472">Membrane</keyword>
<accession>A0A485LQ03</accession>
<dbReference type="AlphaFoldDB" id="A0A485LQ03"/>
<dbReference type="EMBL" id="VJMH01007366">
    <property type="protein sequence ID" value="KAF0683809.1"/>
    <property type="molecule type" value="Genomic_DNA"/>
</dbReference>
<dbReference type="OrthoDB" id="64450at2759"/>
<evidence type="ECO:0000313" key="7">
    <source>
        <dbReference type="Proteomes" id="UP000332933"/>
    </source>
</evidence>
<evidence type="ECO:0000256" key="2">
    <source>
        <dbReference type="ARBA" id="ARBA00022840"/>
    </source>
</evidence>
<dbReference type="SUPFAM" id="SSF56801">
    <property type="entry name" value="Acetyl-CoA synthetase-like"/>
    <property type="match status" value="1"/>
</dbReference>
<protein>
    <submittedName>
        <fullName evidence="6">Aste57867_24193 protein</fullName>
    </submittedName>
</protein>
<gene>
    <name evidence="6" type="primary">Aste57867_24193</name>
    <name evidence="5" type="ORF">As57867_024119</name>
    <name evidence="6" type="ORF">ASTE57867_24193</name>
</gene>
<dbReference type="GO" id="GO:0005783">
    <property type="term" value="C:endoplasmic reticulum"/>
    <property type="evidence" value="ECO:0007669"/>
    <property type="project" value="TreeGrafter"/>
</dbReference>
<name>A0A485LQ03_9STRA</name>
<dbReference type="EMBL" id="CAADRA010007392">
    <property type="protein sequence ID" value="VFU00835.1"/>
    <property type="molecule type" value="Genomic_DNA"/>
</dbReference>
<dbReference type="GO" id="GO:0005524">
    <property type="term" value="F:ATP binding"/>
    <property type="evidence" value="ECO:0007669"/>
    <property type="project" value="UniProtKB-KW"/>
</dbReference>
<dbReference type="InterPro" id="IPR000873">
    <property type="entry name" value="AMP-dep_synth/lig_dom"/>
</dbReference>
<feature type="domain" description="AMP-dependent synthetase/ligase" evidence="4">
    <location>
        <begin position="96"/>
        <end position="526"/>
    </location>
</feature>
<keyword evidence="2" id="KW-0067">ATP-binding</keyword>
<dbReference type="Pfam" id="PF00501">
    <property type="entry name" value="AMP-binding"/>
    <property type="match status" value="1"/>
</dbReference>
<sequence>MVLTDFSPLLLAASIAAVVLVYHLLFKPTDYIQPPTSYSIPDATTVKPGHGAVHRDGSCPKAPVETMYELLKRSVASNPTGNCLGHRPLDVDGKAGPYVWESYAQVHTRIQHFASGLVHEGIVPHTTTNPADKMLCIYMKNRPEWILAQYTMWYLGGTISSLYDSLGASSTNFILNQTNAPAVVCTQSEFHHVVHAKASCAALRHVIVVDIFDKSQEDVDAAAAANLQLWTLFELEAIGAAHMCVPEPLPCANTDTCFVMYTSGTTGDPKGVQISHNNLLVCAVAAEMRLKKGRGAATFASSGIHLSYLPLPHIFEQLVVATMIMNGASIGFFQGDTRKLMDDLKTLRPTFFSTVPRLLNRMFDKVTQSAKANGTLSARLFHTALDTKLANLKAGYLGHPLFDTLVFKKIQRQLGLDRCNVVVTGSAPLADDVMAFFRVVLDCAVHEGYGQSECTGAVAVTDTFDLSVGTVGAPLCCAEVKLISVPEMGYDVTDTVHGDATSNNRMAVNGRGEICYRGPSIFPGYYRAPNKTAEAIDADGWLHSGDIGVWTLDGRLKIIDRKKNIFKLSQGEYVAPEKIENVVNQSAFVAQSFIYGDSLHSILVAIIVPHETALKQLGAALGRALESFAELCNDPKVVDAVQKDLVAVAKQAHLHGFEIPRAIMLTPEAFTVENDMLTPTFKLKRNDAKKKYDNHIHDLYAQSGDLVAAKNVRQG</sequence>
<dbReference type="GO" id="GO:0004467">
    <property type="term" value="F:long-chain fatty acid-CoA ligase activity"/>
    <property type="evidence" value="ECO:0007669"/>
    <property type="project" value="TreeGrafter"/>
</dbReference>
<keyword evidence="3" id="KW-0812">Transmembrane</keyword>
<evidence type="ECO:0000256" key="1">
    <source>
        <dbReference type="ARBA" id="ARBA00022741"/>
    </source>
</evidence>
<dbReference type="PROSITE" id="PS00455">
    <property type="entry name" value="AMP_BINDING"/>
    <property type="match status" value="1"/>
</dbReference>
<dbReference type="GO" id="GO:0016020">
    <property type="term" value="C:membrane"/>
    <property type="evidence" value="ECO:0007669"/>
    <property type="project" value="TreeGrafter"/>
</dbReference>
<proteinExistence type="predicted"/>
<dbReference type="Proteomes" id="UP000332933">
    <property type="component" value="Unassembled WGS sequence"/>
</dbReference>
<feature type="transmembrane region" description="Helical" evidence="3">
    <location>
        <begin position="6"/>
        <end position="25"/>
    </location>
</feature>
<keyword evidence="7" id="KW-1185">Reference proteome</keyword>
<keyword evidence="1" id="KW-0547">Nucleotide-binding</keyword>
<evidence type="ECO:0000259" key="4">
    <source>
        <dbReference type="Pfam" id="PF00501"/>
    </source>
</evidence>
<dbReference type="InterPro" id="IPR042099">
    <property type="entry name" value="ANL_N_sf"/>
</dbReference>